<evidence type="ECO:0000313" key="2">
    <source>
        <dbReference type="Proteomes" id="UP000676967"/>
    </source>
</evidence>
<proteinExistence type="predicted"/>
<organism evidence="1 2">
    <name type="scientific">Actinoplanes ianthinogenes</name>
    <dbReference type="NCBI Taxonomy" id="122358"/>
    <lineage>
        <taxon>Bacteria</taxon>
        <taxon>Bacillati</taxon>
        <taxon>Actinomycetota</taxon>
        <taxon>Actinomycetes</taxon>
        <taxon>Micromonosporales</taxon>
        <taxon>Micromonosporaceae</taxon>
        <taxon>Actinoplanes</taxon>
    </lineage>
</organism>
<name>A0ABM7LR16_9ACTN</name>
<dbReference type="Proteomes" id="UP000676967">
    <property type="component" value="Chromosome"/>
</dbReference>
<keyword evidence="2" id="KW-1185">Reference proteome</keyword>
<evidence type="ECO:0000313" key="1">
    <source>
        <dbReference type="EMBL" id="BCJ41693.1"/>
    </source>
</evidence>
<sequence length="61" mass="6593">MILNLLAKQGHDRELTRIGELADLTAADYVVITGEASSTDRSRWAAAVGDAVIRGVRIERA</sequence>
<dbReference type="EMBL" id="AP023356">
    <property type="protein sequence ID" value="BCJ41693.1"/>
    <property type="molecule type" value="Genomic_DNA"/>
</dbReference>
<protein>
    <submittedName>
        <fullName evidence="1">Uncharacterized protein</fullName>
    </submittedName>
</protein>
<dbReference type="RefSeq" id="WP_189333199.1">
    <property type="nucleotide sequence ID" value="NZ_AP023356.1"/>
</dbReference>
<gene>
    <name evidence="1" type="ORF">Aiant_23500</name>
</gene>
<reference evidence="1 2" key="1">
    <citation type="submission" date="2020-08" db="EMBL/GenBank/DDBJ databases">
        <title>Whole genome shotgun sequence of Actinoplanes ianthinogenes NBRC 13996.</title>
        <authorList>
            <person name="Komaki H."/>
            <person name="Tamura T."/>
        </authorList>
    </citation>
    <scope>NUCLEOTIDE SEQUENCE [LARGE SCALE GENOMIC DNA]</scope>
    <source>
        <strain evidence="1 2">NBRC 13996</strain>
    </source>
</reference>
<accession>A0ABM7LR16</accession>